<evidence type="ECO:0000256" key="1">
    <source>
        <dbReference type="ARBA" id="ARBA00022679"/>
    </source>
</evidence>
<keyword evidence="3" id="KW-0540">Nuclease</keyword>
<evidence type="ECO:0000256" key="5">
    <source>
        <dbReference type="ARBA" id="ARBA00022801"/>
    </source>
</evidence>
<proteinExistence type="predicted"/>
<dbReference type="Pfam" id="PF17917">
    <property type="entry name" value="RT_RNaseH"/>
    <property type="match status" value="1"/>
</dbReference>
<evidence type="ECO:0000256" key="2">
    <source>
        <dbReference type="ARBA" id="ARBA00022695"/>
    </source>
</evidence>
<keyword evidence="9" id="KW-1185">Reference proteome</keyword>
<accession>A0AAV4J1R0</accession>
<evidence type="ECO:0000259" key="7">
    <source>
        <dbReference type="Pfam" id="PF17917"/>
    </source>
</evidence>
<protein>
    <submittedName>
        <fullName evidence="8">Pol polyprotein</fullName>
    </submittedName>
</protein>
<keyword evidence="2" id="KW-0548">Nucleotidyltransferase</keyword>
<evidence type="ECO:0000313" key="9">
    <source>
        <dbReference type="Proteomes" id="UP000762676"/>
    </source>
</evidence>
<evidence type="ECO:0000313" key="8">
    <source>
        <dbReference type="EMBL" id="GFS16758.1"/>
    </source>
</evidence>
<evidence type="ECO:0000256" key="3">
    <source>
        <dbReference type="ARBA" id="ARBA00022722"/>
    </source>
</evidence>
<gene>
    <name evidence="8" type="ORF">ElyMa_001480600</name>
</gene>
<keyword evidence="4" id="KW-0255">Endonuclease</keyword>
<evidence type="ECO:0000256" key="6">
    <source>
        <dbReference type="ARBA" id="ARBA00022918"/>
    </source>
</evidence>
<dbReference type="GO" id="GO:0003964">
    <property type="term" value="F:RNA-directed DNA polymerase activity"/>
    <property type="evidence" value="ECO:0007669"/>
    <property type="project" value="UniProtKB-KW"/>
</dbReference>
<dbReference type="InterPro" id="IPR041373">
    <property type="entry name" value="RT_RNaseH"/>
</dbReference>
<reference evidence="8 9" key="1">
    <citation type="journal article" date="2021" name="Elife">
        <title>Chloroplast acquisition without the gene transfer in kleptoplastic sea slugs, Plakobranchus ocellatus.</title>
        <authorList>
            <person name="Maeda T."/>
            <person name="Takahashi S."/>
            <person name="Yoshida T."/>
            <person name="Shimamura S."/>
            <person name="Takaki Y."/>
            <person name="Nagai Y."/>
            <person name="Toyoda A."/>
            <person name="Suzuki Y."/>
            <person name="Arimoto A."/>
            <person name="Ishii H."/>
            <person name="Satoh N."/>
            <person name="Nishiyama T."/>
            <person name="Hasebe M."/>
            <person name="Maruyama T."/>
            <person name="Minagawa J."/>
            <person name="Obokata J."/>
            <person name="Shigenobu S."/>
        </authorList>
    </citation>
    <scope>NUCLEOTIDE SEQUENCE [LARGE SCALE GENOMIC DNA]</scope>
</reference>
<feature type="domain" description="Reverse transcriptase RNase H-like" evidence="7">
    <location>
        <begin position="2"/>
        <end position="62"/>
    </location>
</feature>
<name>A0AAV4J1R0_9GAST</name>
<keyword evidence="5" id="KW-0378">Hydrolase</keyword>
<comment type="caution">
    <text evidence="8">The sequence shown here is derived from an EMBL/GenBank/DDBJ whole genome shotgun (WGS) entry which is preliminary data.</text>
</comment>
<dbReference type="Proteomes" id="UP000762676">
    <property type="component" value="Unassembled WGS sequence"/>
</dbReference>
<dbReference type="EMBL" id="BMAT01002921">
    <property type="protein sequence ID" value="GFS16758.1"/>
    <property type="molecule type" value="Genomic_DNA"/>
</dbReference>
<keyword evidence="6" id="KW-0695">RNA-directed DNA polymerase</keyword>
<keyword evidence="1" id="KW-0808">Transferase</keyword>
<dbReference type="GO" id="GO:0004519">
    <property type="term" value="F:endonuclease activity"/>
    <property type="evidence" value="ECO:0007669"/>
    <property type="project" value="UniProtKB-KW"/>
</dbReference>
<organism evidence="8 9">
    <name type="scientific">Elysia marginata</name>
    <dbReference type="NCBI Taxonomy" id="1093978"/>
    <lineage>
        <taxon>Eukaryota</taxon>
        <taxon>Metazoa</taxon>
        <taxon>Spiralia</taxon>
        <taxon>Lophotrochozoa</taxon>
        <taxon>Mollusca</taxon>
        <taxon>Gastropoda</taxon>
        <taxon>Heterobranchia</taxon>
        <taxon>Euthyneura</taxon>
        <taxon>Panpulmonata</taxon>
        <taxon>Sacoglossa</taxon>
        <taxon>Placobranchoidea</taxon>
        <taxon>Plakobranchidae</taxon>
        <taxon>Elysia</taxon>
    </lineage>
</organism>
<sequence length="127" mass="14608">MHNYSYFKLDLLAQKWAVCEKFRGYLWGATFTVFKYSNTLQHLNLAKLGATEQQWVEELAAYNFSVRYWPAKRECQCRCPISVTSGYCRPRRPGDAMGSSDLRFTCRGCPRTAGNNCHKCETTVTCP</sequence>
<dbReference type="GO" id="GO:0016787">
    <property type="term" value="F:hydrolase activity"/>
    <property type="evidence" value="ECO:0007669"/>
    <property type="project" value="UniProtKB-KW"/>
</dbReference>
<evidence type="ECO:0000256" key="4">
    <source>
        <dbReference type="ARBA" id="ARBA00022759"/>
    </source>
</evidence>
<dbReference type="AlphaFoldDB" id="A0AAV4J1R0"/>